<dbReference type="PATRIC" id="fig|1348334.3.peg.4219"/>
<dbReference type="InterPro" id="IPR045499">
    <property type="entry name" value="DUF6492"/>
</dbReference>
<protein>
    <recommendedName>
        <fullName evidence="3">Glycosyl transferase 8 family protein</fullName>
    </recommendedName>
</protein>
<dbReference type="Proteomes" id="UP000017127">
    <property type="component" value="Unassembled WGS sequence"/>
</dbReference>
<dbReference type="AlphaFoldDB" id="U7QF33"/>
<name>U7QF33_9CYAN</name>
<comment type="caution">
    <text evidence="1">The sequence shown here is derived from an EMBL/GenBank/DDBJ whole genome shotgun (WGS) entry which is preliminary data.</text>
</comment>
<dbReference type="Pfam" id="PF20102">
    <property type="entry name" value="DUF6492"/>
    <property type="match status" value="1"/>
</dbReference>
<evidence type="ECO:0000313" key="1">
    <source>
        <dbReference type="EMBL" id="ERT05695.1"/>
    </source>
</evidence>
<organism evidence="1 2">
    <name type="scientific">Lyngbya aestuarii BL J</name>
    <dbReference type="NCBI Taxonomy" id="1348334"/>
    <lineage>
        <taxon>Bacteria</taxon>
        <taxon>Bacillati</taxon>
        <taxon>Cyanobacteriota</taxon>
        <taxon>Cyanophyceae</taxon>
        <taxon>Oscillatoriophycideae</taxon>
        <taxon>Oscillatoriales</taxon>
        <taxon>Microcoleaceae</taxon>
        <taxon>Lyngbya</taxon>
    </lineage>
</organism>
<keyword evidence="2" id="KW-1185">Reference proteome</keyword>
<proteinExistence type="predicted"/>
<accession>U7QF33</accession>
<sequence length="271" mass="32409">MLCHSIDKFIFPVVQHYIIVDQKDLKLFKQLESSTREIITKESILPWWIKRLPIFTQKNIWLSLKTVPLRGWLIQQLTKMAIAQYIQEDVLIFIDSDVAFVRPFDLQKSLVQGEKIRFFQELNSIPQDLGQFYQWFQTISQLLQVPMTNFPAHNYVCQIVTWKRDNVFKLYETLEKHSNRHWIETFCNCWNISEYVLYGVFVDQVLGDQSGHFYDQAQICHHYWREEFLSSEDLKRFILEIEPYQVAVMISAKANISISQYENLFQLIPQI</sequence>
<evidence type="ECO:0000313" key="2">
    <source>
        <dbReference type="Proteomes" id="UP000017127"/>
    </source>
</evidence>
<reference evidence="1 2" key="1">
    <citation type="journal article" date="2013" name="Front. Microbiol.">
        <title>Comparative genomic analyses of the cyanobacterium, Lyngbya aestuarii BL J, a powerful hydrogen producer.</title>
        <authorList>
            <person name="Kothari A."/>
            <person name="Vaughn M."/>
            <person name="Garcia-Pichel F."/>
        </authorList>
    </citation>
    <scope>NUCLEOTIDE SEQUENCE [LARGE SCALE GENOMIC DNA]</scope>
    <source>
        <strain evidence="1 2">BL J</strain>
    </source>
</reference>
<evidence type="ECO:0008006" key="3">
    <source>
        <dbReference type="Google" id="ProtNLM"/>
    </source>
</evidence>
<dbReference type="EMBL" id="AUZM01000051">
    <property type="protein sequence ID" value="ERT05695.1"/>
    <property type="molecule type" value="Genomic_DNA"/>
</dbReference>
<gene>
    <name evidence="1" type="ORF">M595_4365</name>
</gene>